<feature type="domain" description="Major facilitator superfamily (MFS) profile" evidence="7">
    <location>
        <begin position="1"/>
        <end position="432"/>
    </location>
</feature>
<feature type="transmembrane region" description="Helical" evidence="6">
    <location>
        <begin position="103"/>
        <end position="126"/>
    </location>
</feature>
<evidence type="ECO:0000256" key="3">
    <source>
        <dbReference type="ARBA" id="ARBA00022692"/>
    </source>
</evidence>
<evidence type="ECO:0000256" key="2">
    <source>
        <dbReference type="ARBA" id="ARBA00022448"/>
    </source>
</evidence>
<sequence length="434" mass="46227">IGAAYGVPVHRQQLITSMYNISSGCMILLWARIADVYGREKIFIVGSALYTLTSIGLPFLSPNETALYVFRALQGVSVAASMPASMGILAARFPAGKARNYAFVVYNSTASLGAVMGNITSGIIGGCFSWEWVFWGAAVMGGLVTLLAALRPTVDWLGGILVTASLVTFLVALSDNNGGWTSFWKPIQLAAALILGLGFVSWQRQIKDDVDRPPLIKLSLFGNKRLTASLVTYACFVASFNTFLVYASLFFQQYLGLSVLETTWRFIPSGVSCCLISFVIAPALSTIPGFYLLILAILANMVSPLLFALPIPPSTSYWTYSFPAMCLTMSIEVLAAVIALYVMHCLPQGDQALGGGLLQTANNLGKAVGLAVAGLVQGAVERGANHHIEGTRLDGRVGDERLLVGLRAAQGLNVGLAIVALVVVVGFLKESKNL</sequence>
<dbReference type="Pfam" id="PF07690">
    <property type="entry name" value="MFS_1"/>
    <property type="match status" value="1"/>
</dbReference>
<dbReference type="InterPro" id="IPR020846">
    <property type="entry name" value="MFS_dom"/>
</dbReference>
<evidence type="ECO:0000256" key="5">
    <source>
        <dbReference type="ARBA" id="ARBA00023136"/>
    </source>
</evidence>
<evidence type="ECO:0000256" key="4">
    <source>
        <dbReference type="ARBA" id="ARBA00022989"/>
    </source>
</evidence>
<feature type="transmembrane region" description="Helical" evidence="6">
    <location>
        <begin position="263"/>
        <end position="283"/>
    </location>
</feature>
<dbReference type="InterPro" id="IPR036259">
    <property type="entry name" value="MFS_trans_sf"/>
</dbReference>
<feature type="transmembrane region" description="Helical" evidence="6">
    <location>
        <begin position="186"/>
        <end position="202"/>
    </location>
</feature>
<dbReference type="SUPFAM" id="SSF103473">
    <property type="entry name" value="MFS general substrate transporter"/>
    <property type="match status" value="1"/>
</dbReference>
<dbReference type="PROSITE" id="PS50850">
    <property type="entry name" value="MFS"/>
    <property type="match status" value="1"/>
</dbReference>
<dbReference type="AlphaFoldDB" id="A0A2V1DXR5"/>
<keyword evidence="4 6" id="KW-1133">Transmembrane helix</keyword>
<keyword evidence="5 6" id="KW-0472">Membrane</keyword>
<evidence type="ECO:0000256" key="6">
    <source>
        <dbReference type="SAM" id="Phobius"/>
    </source>
</evidence>
<dbReference type="OrthoDB" id="2130629at2759"/>
<dbReference type="GO" id="GO:0016020">
    <property type="term" value="C:membrane"/>
    <property type="evidence" value="ECO:0007669"/>
    <property type="project" value="UniProtKB-SubCell"/>
</dbReference>
<dbReference type="GO" id="GO:0022857">
    <property type="term" value="F:transmembrane transporter activity"/>
    <property type="evidence" value="ECO:0007669"/>
    <property type="project" value="InterPro"/>
</dbReference>
<feature type="transmembrane region" description="Helical" evidence="6">
    <location>
        <begin position="230"/>
        <end position="251"/>
    </location>
</feature>
<protein>
    <submittedName>
        <fullName evidence="8">Drug resistance protein</fullName>
    </submittedName>
</protein>
<feature type="transmembrane region" description="Helical" evidence="6">
    <location>
        <begin position="12"/>
        <end position="30"/>
    </location>
</feature>
<feature type="transmembrane region" description="Helical" evidence="6">
    <location>
        <begin position="132"/>
        <end position="149"/>
    </location>
</feature>
<proteinExistence type="predicted"/>
<dbReference type="EMBL" id="KZ805340">
    <property type="protein sequence ID" value="PVI02692.1"/>
    <property type="molecule type" value="Genomic_DNA"/>
</dbReference>
<gene>
    <name evidence="8" type="ORF">DM02DRAFT_522485</name>
</gene>
<keyword evidence="2" id="KW-0813">Transport</keyword>
<feature type="transmembrane region" description="Helical" evidence="6">
    <location>
        <begin position="72"/>
        <end position="91"/>
    </location>
</feature>
<feature type="transmembrane region" description="Helical" evidence="6">
    <location>
        <begin position="411"/>
        <end position="428"/>
    </location>
</feature>
<feature type="non-terminal residue" evidence="8">
    <location>
        <position position="1"/>
    </location>
</feature>
<feature type="transmembrane region" description="Helical" evidence="6">
    <location>
        <begin position="156"/>
        <end position="174"/>
    </location>
</feature>
<dbReference type="Gene3D" id="1.20.1720.10">
    <property type="entry name" value="Multidrug resistance protein D"/>
    <property type="match status" value="1"/>
</dbReference>
<feature type="transmembrane region" description="Helical" evidence="6">
    <location>
        <begin position="42"/>
        <end position="60"/>
    </location>
</feature>
<dbReference type="PANTHER" id="PTHR42718">
    <property type="entry name" value="MAJOR FACILITATOR SUPERFAMILY MULTIDRUG TRANSPORTER MFSC"/>
    <property type="match status" value="1"/>
</dbReference>
<feature type="transmembrane region" description="Helical" evidence="6">
    <location>
        <begin position="317"/>
        <end position="342"/>
    </location>
</feature>
<keyword evidence="3 6" id="KW-0812">Transmembrane</keyword>
<evidence type="ECO:0000313" key="8">
    <source>
        <dbReference type="EMBL" id="PVI02692.1"/>
    </source>
</evidence>
<evidence type="ECO:0000313" key="9">
    <source>
        <dbReference type="Proteomes" id="UP000244855"/>
    </source>
</evidence>
<dbReference type="Gene3D" id="1.20.1250.20">
    <property type="entry name" value="MFS general substrate transporter like domains"/>
    <property type="match status" value="1"/>
</dbReference>
<dbReference type="InterPro" id="IPR011701">
    <property type="entry name" value="MFS"/>
</dbReference>
<accession>A0A2V1DXR5</accession>
<reference evidence="8 9" key="1">
    <citation type="journal article" date="2018" name="Sci. Rep.">
        <title>Comparative genomics provides insights into the lifestyle and reveals functional heterogeneity of dark septate endophytic fungi.</title>
        <authorList>
            <person name="Knapp D.G."/>
            <person name="Nemeth J.B."/>
            <person name="Barry K."/>
            <person name="Hainaut M."/>
            <person name="Henrissat B."/>
            <person name="Johnson J."/>
            <person name="Kuo A."/>
            <person name="Lim J.H.P."/>
            <person name="Lipzen A."/>
            <person name="Nolan M."/>
            <person name="Ohm R.A."/>
            <person name="Tamas L."/>
            <person name="Grigoriev I.V."/>
            <person name="Spatafora J.W."/>
            <person name="Nagy L.G."/>
            <person name="Kovacs G.M."/>
        </authorList>
    </citation>
    <scope>NUCLEOTIDE SEQUENCE [LARGE SCALE GENOMIC DNA]</scope>
    <source>
        <strain evidence="8 9">DSE2036</strain>
    </source>
</reference>
<organism evidence="8 9">
    <name type="scientific">Periconia macrospinosa</name>
    <dbReference type="NCBI Taxonomy" id="97972"/>
    <lineage>
        <taxon>Eukaryota</taxon>
        <taxon>Fungi</taxon>
        <taxon>Dikarya</taxon>
        <taxon>Ascomycota</taxon>
        <taxon>Pezizomycotina</taxon>
        <taxon>Dothideomycetes</taxon>
        <taxon>Pleosporomycetidae</taxon>
        <taxon>Pleosporales</taxon>
        <taxon>Massarineae</taxon>
        <taxon>Periconiaceae</taxon>
        <taxon>Periconia</taxon>
    </lineage>
</organism>
<dbReference type="PANTHER" id="PTHR42718:SF9">
    <property type="entry name" value="MAJOR FACILITATOR SUPERFAMILY MULTIDRUG TRANSPORTER MFSC"/>
    <property type="match status" value="1"/>
</dbReference>
<evidence type="ECO:0000259" key="7">
    <source>
        <dbReference type="PROSITE" id="PS50850"/>
    </source>
</evidence>
<comment type="subcellular location">
    <subcellularLocation>
        <location evidence="1">Membrane</location>
        <topology evidence="1">Multi-pass membrane protein</topology>
    </subcellularLocation>
</comment>
<dbReference type="Proteomes" id="UP000244855">
    <property type="component" value="Unassembled WGS sequence"/>
</dbReference>
<feature type="transmembrane region" description="Helical" evidence="6">
    <location>
        <begin position="290"/>
        <end position="311"/>
    </location>
</feature>
<evidence type="ECO:0000256" key="1">
    <source>
        <dbReference type="ARBA" id="ARBA00004141"/>
    </source>
</evidence>
<keyword evidence="9" id="KW-1185">Reference proteome</keyword>
<name>A0A2V1DXR5_9PLEO</name>